<reference evidence="1 2" key="1">
    <citation type="submission" date="2018-06" db="EMBL/GenBank/DDBJ databases">
        <authorList>
            <consortium name="Pathogen Informatics"/>
            <person name="Doyle S."/>
        </authorList>
    </citation>
    <scope>NUCLEOTIDE SEQUENCE [LARGE SCALE GENOMIC DNA]</scope>
    <source>
        <strain evidence="1 2">NCTC11341</strain>
    </source>
</reference>
<gene>
    <name evidence="1" type="ORF">NCTC11341_03357</name>
</gene>
<dbReference type="EMBL" id="UGBT01000002">
    <property type="protein sequence ID" value="STH71719.1"/>
    <property type="molecule type" value="Genomic_DNA"/>
</dbReference>
<name>A0A2X6CZ74_ECOLX</name>
<sequence length="344" mass="38194">MEDAIQAYEINDIDDIENIFGRVISGEEIHIENLKLNFLESIDFKFFGDEDKYNGTLPASLAQGICEFQTEMYKVFTLIKYKTSNLQKLTAEDREAAELVFTINPGCTEIITSVKELIDSFGNAFEKVTQGMSPRQKTMCFLFAVLVLGGAWVGTSYLDHQTQVETKTIELQLEEAKQRAESERMTILRDGMLSAIKAHEGIDTIERAEGIQEHTAKAYTGVLKGASDADKVTIRGASNIELSQGQVQEIIKNPIEKAKSEQQTLEVVIDSIKRSADKLTLSCHEPTGDDSFPIYVDTSFINDPDEIGLIFDAMKNNKTVNILGSYKIRSGVIEQGNASTISPP</sequence>
<evidence type="ECO:0000313" key="2">
    <source>
        <dbReference type="Proteomes" id="UP000254428"/>
    </source>
</evidence>
<proteinExistence type="predicted"/>
<organism evidence="1 2">
    <name type="scientific">Escherichia coli</name>
    <dbReference type="NCBI Taxonomy" id="562"/>
    <lineage>
        <taxon>Bacteria</taxon>
        <taxon>Pseudomonadati</taxon>
        <taxon>Pseudomonadota</taxon>
        <taxon>Gammaproteobacteria</taxon>
        <taxon>Enterobacterales</taxon>
        <taxon>Enterobacteriaceae</taxon>
        <taxon>Escherichia</taxon>
    </lineage>
</organism>
<dbReference type="Proteomes" id="UP000254428">
    <property type="component" value="Unassembled WGS sequence"/>
</dbReference>
<accession>A0A2X6CZ74</accession>
<evidence type="ECO:0000313" key="1">
    <source>
        <dbReference type="EMBL" id="STH71719.1"/>
    </source>
</evidence>
<dbReference type="AlphaFoldDB" id="A0A2X6CZ74"/>
<protein>
    <submittedName>
        <fullName evidence="1">Uncharacterized protein</fullName>
    </submittedName>
</protein>
<dbReference type="RefSeq" id="WP_001555707.1">
    <property type="nucleotide sequence ID" value="NZ_AP027506.1"/>
</dbReference>